<protein>
    <submittedName>
        <fullName evidence="2">Uncharacterized protein</fullName>
    </submittedName>
</protein>
<gene>
    <name evidence="2" type="primary">ga23436</name>
    <name evidence="2" type="ORF">PR202_ga23436</name>
</gene>
<name>A0AAV5D6M1_ELECO</name>
<reference evidence="2" key="2">
    <citation type="submission" date="2021-12" db="EMBL/GenBank/DDBJ databases">
        <title>Resequencing data analysis of finger millet.</title>
        <authorList>
            <person name="Hatakeyama M."/>
            <person name="Aluri S."/>
            <person name="Balachadran M.T."/>
            <person name="Sivarajan S.R."/>
            <person name="Poveda L."/>
            <person name="Shimizu-Inatsugi R."/>
            <person name="Schlapbach R."/>
            <person name="Sreeman S.M."/>
            <person name="Shimizu K.K."/>
        </authorList>
    </citation>
    <scope>NUCLEOTIDE SEQUENCE</scope>
</reference>
<evidence type="ECO:0000313" key="3">
    <source>
        <dbReference type="Proteomes" id="UP001054889"/>
    </source>
</evidence>
<sequence>MQARCRARSVSSTISLFWSGLLLALPVATAVKLVGAESMVGSVGNLYASVQQLDAAYVLPGAAKDALLCPAVSSSPANNSLLCLPDLPSSVQSSKAFYRCSYGGTSNCRVFFTETYGRVCLSCGYAMTATSMCLPSTADSGQAVAQGGNANGGFVQGVVTYTVTDDLTVTPISPISSIILLKNFAVTDLSALQDKIVQIGYAEGVEILRASLHSRTVLTDVFLGKKDPNDA</sequence>
<organism evidence="2 3">
    <name type="scientific">Eleusine coracana subsp. coracana</name>
    <dbReference type="NCBI Taxonomy" id="191504"/>
    <lineage>
        <taxon>Eukaryota</taxon>
        <taxon>Viridiplantae</taxon>
        <taxon>Streptophyta</taxon>
        <taxon>Embryophyta</taxon>
        <taxon>Tracheophyta</taxon>
        <taxon>Spermatophyta</taxon>
        <taxon>Magnoliopsida</taxon>
        <taxon>Liliopsida</taxon>
        <taxon>Poales</taxon>
        <taxon>Poaceae</taxon>
        <taxon>PACMAD clade</taxon>
        <taxon>Chloridoideae</taxon>
        <taxon>Cynodonteae</taxon>
        <taxon>Eleusininae</taxon>
        <taxon>Eleusine</taxon>
    </lineage>
</organism>
<dbReference type="Pfam" id="PF05056">
    <property type="entry name" value="DUF674"/>
    <property type="match status" value="1"/>
</dbReference>
<accession>A0AAV5D6M1</accession>
<dbReference type="Proteomes" id="UP001054889">
    <property type="component" value="Unassembled WGS sequence"/>
</dbReference>
<evidence type="ECO:0000313" key="2">
    <source>
        <dbReference type="EMBL" id="GJN05772.1"/>
    </source>
</evidence>
<reference evidence="2" key="1">
    <citation type="journal article" date="2018" name="DNA Res.">
        <title>Multiple hybrid de novo genome assembly of finger millet, an orphan allotetraploid crop.</title>
        <authorList>
            <person name="Hatakeyama M."/>
            <person name="Aluri S."/>
            <person name="Balachadran M.T."/>
            <person name="Sivarajan S.R."/>
            <person name="Patrignani A."/>
            <person name="Gruter S."/>
            <person name="Poveda L."/>
            <person name="Shimizu-Inatsugi R."/>
            <person name="Baeten J."/>
            <person name="Francoijs K.J."/>
            <person name="Nataraja K.N."/>
            <person name="Reddy Y.A.N."/>
            <person name="Phadnis S."/>
            <person name="Ravikumar R.L."/>
            <person name="Schlapbach R."/>
            <person name="Sreeman S.M."/>
            <person name="Shimizu K.K."/>
        </authorList>
    </citation>
    <scope>NUCLEOTIDE SEQUENCE</scope>
</reference>
<comment type="caution">
    <text evidence="2">The sequence shown here is derived from an EMBL/GenBank/DDBJ whole genome shotgun (WGS) entry which is preliminary data.</text>
</comment>
<dbReference type="PANTHER" id="PTHR33103">
    <property type="entry name" value="OS01G0153900 PROTEIN"/>
    <property type="match status" value="1"/>
</dbReference>
<dbReference type="EMBL" id="BQKI01000012">
    <property type="protein sequence ID" value="GJN05772.1"/>
    <property type="molecule type" value="Genomic_DNA"/>
</dbReference>
<proteinExistence type="predicted"/>
<feature type="signal peptide" evidence="1">
    <location>
        <begin position="1"/>
        <end position="30"/>
    </location>
</feature>
<dbReference type="AlphaFoldDB" id="A0AAV5D6M1"/>
<dbReference type="InterPro" id="IPR007750">
    <property type="entry name" value="DUF674"/>
</dbReference>
<dbReference type="PANTHER" id="PTHR33103:SF96">
    <property type="entry name" value="OS01G0153900 PROTEIN"/>
    <property type="match status" value="1"/>
</dbReference>
<keyword evidence="1" id="KW-0732">Signal</keyword>
<keyword evidence="3" id="KW-1185">Reference proteome</keyword>
<feature type="chain" id="PRO_5043697178" evidence="1">
    <location>
        <begin position="31"/>
        <end position="231"/>
    </location>
</feature>
<evidence type="ECO:0000256" key="1">
    <source>
        <dbReference type="SAM" id="SignalP"/>
    </source>
</evidence>